<dbReference type="Proteomes" id="UP000284605">
    <property type="component" value="Unassembled WGS sequence"/>
</dbReference>
<dbReference type="Gene3D" id="1.10.260.40">
    <property type="entry name" value="lambda repressor-like DNA-binding domains"/>
    <property type="match status" value="1"/>
</dbReference>
<dbReference type="InterPro" id="IPR013430">
    <property type="entry name" value="Toxin_antidote_HigA"/>
</dbReference>
<keyword evidence="1" id="KW-0238">DNA-binding</keyword>
<feature type="compositionally biased region" description="Low complexity" evidence="2">
    <location>
        <begin position="113"/>
        <end position="159"/>
    </location>
</feature>
<sequence length="169" mass="17564">MAAKGKNTVVGPSHPGVNIADAVLAKLGLTQDQLAKLTGVSRRTINQLVNFRRNLTADMALRIAKVTGTSAREWLEQQIAYDLHQTEQALSKILAKIPHASSKPANPTPKPAPKAAKPSAKPVAKVTKAKPAAKPAAAVAKAAAKPATKAAKAKPAAAKPAKKVAKKKK</sequence>
<organism evidence="4 5">
    <name type="scientific">Oleomonas cavernae</name>
    <dbReference type="NCBI Taxonomy" id="2320859"/>
    <lineage>
        <taxon>Bacteria</taxon>
        <taxon>Pseudomonadati</taxon>
        <taxon>Pseudomonadota</taxon>
        <taxon>Alphaproteobacteria</taxon>
        <taxon>Acetobacterales</taxon>
        <taxon>Acetobacteraceae</taxon>
        <taxon>Oleomonas</taxon>
    </lineage>
</organism>
<feature type="compositionally biased region" description="Basic residues" evidence="2">
    <location>
        <begin position="160"/>
        <end position="169"/>
    </location>
</feature>
<proteinExistence type="predicted"/>
<feature type="domain" description="HTH cro/C1-type" evidence="3">
    <location>
        <begin position="26"/>
        <end position="74"/>
    </location>
</feature>
<dbReference type="PROSITE" id="PS50943">
    <property type="entry name" value="HTH_CROC1"/>
    <property type="match status" value="1"/>
</dbReference>
<dbReference type="RefSeq" id="WP_119781537.1">
    <property type="nucleotide sequence ID" value="NZ_QYUK01000011.1"/>
</dbReference>
<protein>
    <submittedName>
        <fullName evidence="4">Addiction module antidote protein, HigA family</fullName>
    </submittedName>
</protein>
<evidence type="ECO:0000313" key="5">
    <source>
        <dbReference type="Proteomes" id="UP000284605"/>
    </source>
</evidence>
<feature type="region of interest" description="Disordered" evidence="2">
    <location>
        <begin position="94"/>
        <end position="169"/>
    </location>
</feature>
<dbReference type="OrthoDB" id="3174593at2"/>
<dbReference type="EMBL" id="QYUK01000011">
    <property type="protein sequence ID" value="RJF89540.1"/>
    <property type="molecule type" value="Genomic_DNA"/>
</dbReference>
<dbReference type="NCBIfam" id="TIGR02607">
    <property type="entry name" value="antidote_HigA"/>
    <property type="match status" value="1"/>
</dbReference>
<gene>
    <name evidence="4" type="primary">higA</name>
    <name evidence="4" type="ORF">D3874_23355</name>
</gene>
<dbReference type="GO" id="GO:0003677">
    <property type="term" value="F:DNA binding"/>
    <property type="evidence" value="ECO:0007669"/>
    <property type="project" value="UniProtKB-KW"/>
</dbReference>
<evidence type="ECO:0000256" key="2">
    <source>
        <dbReference type="SAM" id="MobiDB-lite"/>
    </source>
</evidence>
<dbReference type="InterPro" id="IPR010982">
    <property type="entry name" value="Lambda_DNA-bd_dom_sf"/>
</dbReference>
<dbReference type="Pfam" id="PF01381">
    <property type="entry name" value="HTH_3"/>
    <property type="match status" value="1"/>
</dbReference>
<name>A0A418WHR4_9PROT</name>
<comment type="caution">
    <text evidence="4">The sequence shown here is derived from an EMBL/GenBank/DDBJ whole genome shotgun (WGS) entry which is preliminary data.</text>
</comment>
<evidence type="ECO:0000259" key="3">
    <source>
        <dbReference type="PROSITE" id="PS50943"/>
    </source>
</evidence>
<dbReference type="InterPro" id="IPR001387">
    <property type="entry name" value="Cro/C1-type_HTH"/>
</dbReference>
<dbReference type="CDD" id="cd00093">
    <property type="entry name" value="HTH_XRE"/>
    <property type="match status" value="1"/>
</dbReference>
<accession>A0A418WHR4</accession>
<evidence type="ECO:0000256" key="1">
    <source>
        <dbReference type="ARBA" id="ARBA00023125"/>
    </source>
</evidence>
<dbReference type="SUPFAM" id="SSF47413">
    <property type="entry name" value="lambda repressor-like DNA-binding domains"/>
    <property type="match status" value="1"/>
</dbReference>
<dbReference type="SMART" id="SM00530">
    <property type="entry name" value="HTH_XRE"/>
    <property type="match status" value="1"/>
</dbReference>
<evidence type="ECO:0000313" key="4">
    <source>
        <dbReference type="EMBL" id="RJF89540.1"/>
    </source>
</evidence>
<reference evidence="4 5" key="1">
    <citation type="submission" date="2018-09" db="EMBL/GenBank/DDBJ databases">
        <authorList>
            <person name="Zhu H."/>
        </authorList>
    </citation>
    <scope>NUCLEOTIDE SEQUENCE [LARGE SCALE GENOMIC DNA]</scope>
    <source>
        <strain evidence="4 5">K1W22B-8</strain>
    </source>
</reference>
<dbReference type="AlphaFoldDB" id="A0A418WHR4"/>
<dbReference type="PANTHER" id="PTHR36924">
    <property type="entry name" value="ANTITOXIN HIGA-1"/>
    <property type="match status" value="1"/>
</dbReference>
<dbReference type="PANTHER" id="PTHR36924:SF1">
    <property type="entry name" value="ANTITOXIN HIGA-1"/>
    <property type="match status" value="1"/>
</dbReference>
<keyword evidence="5" id="KW-1185">Reference proteome</keyword>